<feature type="transmembrane region" description="Helical" evidence="1">
    <location>
        <begin position="65"/>
        <end position="84"/>
    </location>
</feature>
<evidence type="ECO:0000259" key="2">
    <source>
        <dbReference type="Pfam" id="PF22570"/>
    </source>
</evidence>
<feature type="domain" description="LiaF transmembrane" evidence="2">
    <location>
        <begin position="16"/>
        <end position="106"/>
    </location>
</feature>
<sequence>MSRFHTNRIQRNHRPVIGLVLVAAGFILFASKFFTGIPAWLVSWPMFAVAAGLAIALANRFRNPVWVFPFFWGVYGVLNMQMPGWNLHEYVWPAAIMITGFFLMSRYNGGRYYKREWKAQEVDITAVFSNNKAVVATDDFKGGDVTCFMGGASIDLRNAGLQSPATLDITCFMGGCKLLLPADWIIKSDLTAIMGGIDDKRTLVDADPTQNKVLVIDGTAFMGGIEITSF</sequence>
<name>A0A3E1NH14_9BACT</name>
<dbReference type="Proteomes" id="UP000261284">
    <property type="component" value="Unassembled WGS sequence"/>
</dbReference>
<evidence type="ECO:0000313" key="3">
    <source>
        <dbReference type="EMBL" id="RFM27240.1"/>
    </source>
</evidence>
<evidence type="ECO:0000256" key="1">
    <source>
        <dbReference type="SAM" id="Phobius"/>
    </source>
</evidence>
<reference evidence="3 4" key="1">
    <citation type="submission" date="2018-08" db="EMBL/GenBank/DDBJ databases">
        <title>Chitinophagaceae sp. K23C18032701, a novel bacterium isolated from forest soil.</title>
        <authorList>
            <person name="Wang C."/>
        </authorList>
    </citation>
    <scope>NUCLEOTIDE SEQUENCE [LARGE SCALE GENOMIC DNA]</scope>
    <source>
        <strain evidence="3 4">K23C18032701</strain>
    </source>
</reference>
<dbReference type="Pfam" id="PF22570">
    <property type="entry name" value="LiaF-TM"/>
    <property type="match status" value="1"/>
</dbReference>
<organism evidence="3 4">
    <name type="scientific">Deminuibacter soli</name>
    <dbReference type="NCBI Taxonomy" id="2291815"/>
    <lineage>
        <taxon>Bacteria</taxon>
        <taxon>Pseudomonadati</taxon>
        <taxon>Bacteroidota</taxon>
        <taxon>Chitinophagia</taxon>
        <taxon>Chitinophagales</taxon>
        <taxon>Chitinophagaceae</taxon>
        <taxon>Deminuibacter</taxon>
    </lineage>
</organism>
<protein>
    <recommendedName>
        <fullName evidence="2">LiaF transmembrane domain-containing protein</fullName>
    </recommendedName>
</protein>
<proteinExistence type="predicted"/>
<accession>A0A3E1NH14</accession>
<dbReference type="AlphaFoldDB" id="A0A3E1NH14"/>
<evidence type="ECO:0000313" key="4">
    <source>
        <dbReference type="Proteomes" id="UP000261284"/>
    </source>
</evidence>
<dbReference type="RefSeq" id="WP_116847997.1">
    <property type="nucleotide sequence ID" value="NZ_QTJU01000005.1"/>
</dbReference>
<feature type="transmembrane region" description="Helical" evidence="1">
    <location>
        <begin position="90"/>
        <end position="108"/>
    </location>
</feature>
<dbReference type="OrthoDB" id="129627at2"/>
<gene>
    <name evidence="3" type="ORF">DXN05_14490</name>
</gene>
<dbReference type="EMBL" id="QTJU01000005">
    <property type="protein sequence ID" value="RFM27240.1"/>
    <property type="molecule type" value="Genomic_DNA"/>
</dbReference>
<feature type="transmembrane region" description="Helical" evidence="1">
    <location>
        <begin position="37"/>
        <end position="58"/>
    </location>
</feature>
<keyword evidence="1" id="KW-0812">Transmembrane</keyword>
<keyword evidence="1" id="KW-0472">Membrane</keyword>
<keyword evidence="1" id="KW-1133">Transmembrane helix</keyword>
<dbReference type="InterPro" id="IPR054331">
    <property type="entry name" value="LiaF_TM"/>
</dbReference>
<feature type="transmembrane region" description="Helical" evidence="1">
    <location>
        <begin position="12"/>
        <end position="31"/>
    </location>
</feature>
<comment type="caution">
    <text evidence="3">The sequence shown here is derived from an EMBL/GenBank/DDBJ whole genome shotgun (WGS) entry which is preliminary data.</text>
</comment>
<keyword evidence="4" id="KW-1185">Reference proteome</keyword>